<proteinExistence type="predicted"/>
<comment type="caution">
    <text evidence="2">The sequence shown here is derived from an EMBL/GenBank/DDBJ whole genome shotgun (WGS) entry which is preliminary data.</text>
</comment>
<gene>
    <name evidence="2" type="ORF">COA96_12885</name>
</gene>
<dbReference type="GO" id="GO:0006950">
    <property type="term" value="P:response to stress"/>
    <property type="evidence" value="ECO:0007669"/>
    <property type="project" value="TreeGrafter"/>
</dbReference>
<dbReference type="Proteomes" id="UP000218327">
    <property type="component" value="Unassembled WGS sequence"/>
</dbReference>
<dbReference type="AlphaFoldDB" id="A0A2A5AUK6"/>
<dbReference type="InterPro" id="IPR036390">
    <property type="entry name" value="WH_DNA-bd_sf"/>
</dbReference>
<dbReference type="EMBL" id="NVVJ01000046">
    <property type="protein sequence ID" value="PCJ23004.1"/>
    <property type="molecule type" value="Genomic_DNA"/>
</dbReference>
<organism evidence="2 3">
    <name type="scientific">SAR86 cluster bacterium</name>
    <dbReference type="NCBI Taxonomy" id="2030880"/>
    <lineage>
        <taxon>Bacteria</taxon>
        <taxon>Pseudomonadati</taxon>
        <taxon>Pseudomonadota</taxon>
        <taxon>Gammaproteobacteria</taxon>
        <taxon>SAR86 cluster</taxon>
    </lineage>
</organism>
<dbReference type="PANTHER" id="PTHR33164:SF43">
    <property type="entry name" value="HTH-TYPE TRANSCRIPTIONAL REPRESSOR YETL"/>
    <property type="match status" value="1"/>
</dbReference>
<accession>A0A2A5AUK6</accession>
<feature type="domain" description="HTH marR-type" evidence="1">
    <location>
        <begin position="1"/>
        <end position="146"/>
    </location>
</feature>
<sequence length="158" mass="17829">MSKIEENKTSESDMFVLFNEISIISQLSVALFERTLPDGLTNSQFGVLNWFMRVDTEACPGRLAAAFQVTAGAMTNTLKRLEAKQFIEVVPDSTSGRKKKVTITTKGMEARELAVASVSPLFKEFASVFSSAKIKKQVKELQKIRQYLDERRFLPENR</sequence>
<dbReference type="PROSITE" id="PS50995">
    <property type="entry name" value="HTH_MARR_2"/>
    <property type="match status" value="1"/>
</dbReference>
<reference evidence="3" key="1">
    <citation type="submission" date="2017-08" db="EMBL/GenBank/DDBJ databases">
        <title>A dynamic microbial community with high functional redundancy inhabits the cold, oxic subseafloor aquifer.</title>
        <authorList>
            <person name="Tully B.J."/>
            <person name="Wheat C.G."/>
            <person name="Glazer B.T."/>
            <person name="Huber J.A."/>
        </authorList>
    </citation>
    <scope>NUCLEOTIDE SEQUENCE [LARGE SCALE GENOMIC DNA]</scope>
</reference>
<dbReference type="Gene3D" id="1.10.10.10">
    <property type="entry name" value="Winged helix-like DNA-binding domain superfamily/Winged helix DNA-binding domain"/>
    <property type="match status" value="1"/>
</dbReference>
<dbReference type="GO" id="GO:0003700">
    <property type="term" value="F:DNA-binding transcription factor activity"/>
    <property type="evidence" value="ECO:0007669"/>
    <property type="project" value="InterPro"/>
</dbReference>
<evidence type="ECO:0000259" key="1">
    <source>
        <dbReference type="PROSITE" id="PS50995"/>
    </source>
</evidence>
<evidence type="ECO:0000313" key="3">
    <source>
        <dbReference type="Proteomes" id="UP000218327"/>
    </source>
</evidence>
<dbReference type="SMART" id="SM00347">
    <property type="entry name" value="HTH_MARR"/>
    <property type="match status" value="1"/>
</dbReference>
<protein>
    <submittedName>
        <fullName evidence="2">MarR family transcriptional regulator</fullName>
    </submittedName>
</protein>
<dbReference type="InterPro" id="IPR036388">
    <property type="entry name" value="WH-like_DNA-bd_sf"/>
</dbReference>
<dbReference type="InterPro" id="IPR000835">
    <property type="entry name" value="HTH_MarR-typ"/>
</dbReference>
<dbReference type="PANTHER" id="PTHR33164">
    <property type="entry name" value="TRANSCRIPTIONAL REGULATOR, MARR FAMILY"/>
    <property type="match status" value="1"/>
</dbReference>
<dbReference type="SUPFAM" id="SSF46785">
    <property type="entry name" value="Winged helix' DNA-binding domain"/>
    <property type="match status" value="1"/>
</dbReference>
<dbReference type="InterPro" id="IPR039422">
    <property type="entry name" value="MarR/SlyA-like"/>
</dbReference>
<dbReference type="Pfam" id="PF12802">
    <property type="entry name" value="MarR_2"/>
    <property type="match status" value="1"/>
</dbReference>
<name>A0A2A5AUK6_9GAMM</name>
<evidence type="ECO:0000313" key="2">
    <source>
        <dbReference type="EMBL" id="PCJ23004.1"/>
    </source>
</evidence>